<proteinExistence type="predicted"/>
<accession>A0A2C5XVU6</accession>
<dbReference type="AlphaFoldDB" id="A0A2C5XVU6"/>
<keyword evidence="3" id="KW-1185">Reference proteome</keyword>
<evidence type="ECO:0000256" key="1">
    <source>
        <dbReference type="SAM" id="MobiDB-lite"/>
    </source>
</evidence>
<sequence>MFLSASRPPGSKGRAAQCSRQPAASAPVQDETAAAPHKLEETNGSPLCNAAGLVPALVPVRSAIRHDLHHLAGWIGQWHTESCSSGTSKEASTVFLRQNARWHRRWRPPPNQRRRQSELVATDARAAGVSSVRDRLCVSQLRLSVLSQEEQRDAPSRVGKRCAPRLGRWPEATQRRSYAHHRARLWRTMWCKPVLFSRRPS</sequence>
<dbReference type="Proteomes" id="UP000226192">
    <property type="component" value="Unassembled WGS sequence"/>
</dbReference>
<protein>
    <submittedName>
        <fullName evidence="2">Uncharacterized protein</fullName>
    </submittedName>
</protein>
<dbReference type="EMBL" id="NJET01000226">
    <property type="protein sequence ID" value="PHH59220.1"/>
    <property type="molecule type" value="Genomic_DNA"/>
</dbReference>
<name>A0A2C5XVU6_9HYPO</name>
<gene>
    <name evidence="2" type="ORF">CDD81_3554</name>
</gene>
<dbReference type="OrthoDB" id="10615728at2759"/>
<feature type="region of interest" description="Disordered" evidence="1">
    <location>
        <begin position="1"/>
        <end position="33"/>
    </location>
</feature>
<comment type="caution">
    <text evidence="2">The sequence shown here is derived from an EMBL/GenBank/DDBJ whole genome shotgun (WGS) entry which is preliminary data.</text>
</comment>
<evidence type="ECO:0000313" key="2">
    <source>
        <dbReference type="EMBL" id="PHH59220.1"/>
    </source>
</evidence>
<reference evidence="2 3" key="1">
    <citation type="submission" date="2017-06" db="EMBL/GenBank/DDBJ databases">
        <title>Ant-infecting Ophiocordyceps genomes reveal a high diversity of potential behavioral manipulation genes and a possible major role for enterotoxins.</title>
        <authorList>
            <person name="De Bekker C."/>
            <person name="Evans H.C."/>
            <person name="Brachmann A."/>
            <person name="Hughes D.P."/>
        </authorList>
    </citation>
    <scope>NUCLEOTIDE SEQUENCE [LARGE SCALE GENOMIC DNA]</scope>
    <source>
        <strain evidence="2 3">Map64</strain>
    </source>
</reference>
<organism evidence="2 3">
    <name type="scientific">Ophiocordyceps australis</name>
    <dbReference type="NCBI Taxonomy" id="1399860"/>
    <lineage>
        <taxon>Eukaryota</taxon>
        <taxon>Fungi</taxon>
        <taxon>Dikarya</taxon>
        <taxon>Ascomycota</taxon>
        <taxon>Pezizomycotina</taxon>
        <taxon>Sordariomycetes</taxon>
        <taxon>Hypocreomycetidae</taxon>
        <taxon>Hypocreales</taxon>
        <taxon>Ophiocordycipitaceae</taxon>
        <taxon>Ophiocordyceps</taxon>
    </lineage>
</organism>
<evidence type="ECO:0000313" key="3">
    <source>
        <dbReference type="Proteomes" id="UP000226192"/>
    </source>
</evidence>